<feature type="coiled-coil region" evidence="1">
    <location>
        <begin position="12"/>
        <end position="39"/>
    </location>
</feature>
<evidence type="ECO:0000313" key="2">
    <source>
        <dbReference type="EMBL" id="NCJ07882.1"/>
    </source>
</evidence>
<dbReference type="RefSeq" id="WP_161826360.1">
    <property type="nucleotide sequence ID" value="NZ_WVIC01000035.1"/>
</dbReference>
<reference evidence="2" key="1">
    <citation type="submission" date="2019-12" db="EMBL/GenBank/DDBJ databases">
        <title>High-Quality draft genome sequences of three cyanobacteria isolated from the limestone walls of the Old Cathedral of Coimbra.</title>
        <authorList>
            <person name="Tiago I."/>
            <person name="Soares F."/>
            <person name="Portugal A."/>
        </authorList>
    </citation>
    <scope>NUCLEOTIDE SEQUENCE [LARGE SCALE GENOMIC DNA]</scope>
    <source>
        <strain evidence="2">C</strain>
    </source>
</reference>
<dbReference type="Proteomes" id="UP000607397">
    <property type="component" value="Unassembled WGS sequence"/>
</dbReference>
<proteinExistence type="predicted"/>
<dbReference type="AlphaFoldDB" id="A0A8K2A1R8"/>
<gene>
    <name evidence="2" type="ORF">GS597_15485</name>
</gene>
<name>A0A8K2A1R8_9CYAN</name>
<sequence>MAIPSESKAAYQAKVKAQIDKLNAQIDEMKAKAEQAKANASIEYHSKLENLYAQRDTVQMKFNELQGASEEAWKELSKGFEAAWSDLQKSFDNAMTKFK</sequence>
<evidence type="ECO:0000313" key="3">
    <source>
        <dbReference type="Proteomes" id="UP000607397"/>
    </source>
</evidence>
<evidence type="ECO:0000256" key="1">
    <source>
        <dbReference type="SAM" id="Coils"/>
    </source>
</evidence>
<evidence type="ECO:0008006" key="4">
    <source>
        <dbReference type="Google" id="ProtNLM"/>
    </source>
</evidence>
<keyword evidence="1" id="KW-0175">Coiled coil</keyword>
<protein>
    <recommendedName>
        <fullName evidence="4">Coiled coil domain-containing protein</fullName>
    </recommendedName>
</protein>
<comment type="caution">
    <text evidence="2">The sequence shown here is derived from an EMBL/GenBank/DDBJ whole genome shotgun (WGS) entry which is preliminary data.</text>
</comment>
<organism evidence="2 3">
    <name type="scientific">Petrachloros mirabilis ULC683</name>
    <dbReference type="NCBI Taxonomy" id="2781853"/>
    <lineage>
        <taxon>Bacteria</taxon>
        <taxon>Bacillati</taxon>
        <taxon>Cyanobacteriota</taxon>
        <taxon>Cyanophyceae</taxon>
        <taxon>Synechococcales</taxon>
        <taxon>Petrachlorosaceae</taxon>
        <taxon>Petrachloros</taxon>
        <taxon>Petrachloros mirabilis</taxon>
    </lineage>
</organism>
<dbReference type="EMBL" id="WVIC01000035">
    <property type="protein sequence ID" value="NCJ07882.1"/>
    <property type="molecule type" value="Genomic_DNA"/>
</dbReference>
<keyword evidence="3" id="KW-1185">Reference proteome</keyword>
<accession>A0A8K2A1R8</accession>